<evidence type="ECO:0000256" key="3">
    <source>
        <dbReference type="SAM" id="MobiDB-lite"/>
    </source>
</evidence>
<dbReference type="InterPro" id="IPR036779">
    <property type="entry name" value="LysM_dom_sf"/>
</dbReference>
<gene>
    <name evidence="5" type="ORF">N7476_003708</name>
</gene>
<evidence type="ECO:0000256" key="1">
    <source>
        <dbReference type="ARBA" id="ARBA00022669"/>
    </source>
</evidence>
<evidence type="ECO:0000313" key="5">
    <source>
        <dbReference type="EMBL" id="KAJ5325108.1"/>
    </source>
</evidence>
<feature type="domain" description="LysM" evidence="4">
    <location>
        <begin position="199"/>
        <end position="245"/>
    </location>
</feature>
<sequence length="247" mass="26704">MCVSVIGQSPGTTTKTASTQPDPTTPPNGIETPLPIQSGMVDNCDAFHLVVAEDTCDTIAAKYKITTTQFVAWNPAVGSTCSGMWANTYACVSIIGHNPSSTTTTTTTKAPPTTTSASGPSPTQSGLISTCETFYKAQQGDTCEIIAQQKFPYIYSLPLFKRWNPAVGENCDKLRPGYYYCVATQLHHPMPGIINTCKRYYQVSDGDSCWSIQQKYGITAAQFNKWNPLVGSSCASLWVNYFVCVGV</sequence>
<feature type="domain" description="LysM" evidence="4">
    <location>
        <begin position="133"/>
        <end position="182"/>
    </location>
</feature>
<feature type="compositionally biased region" description="Polar residues" evidence="3">
    <location>
        <begin position="1"/>
        <end position="22"/>
    </location>
</feature>
<dbReference type="OrthoDB" id="2281372at2759"/>
<dbReference type="CDD" id="cd00118">
    <property type="entry name" value="LysM"/>
    <property type="match status" value="3"/>
</dbReference>
<dbReference type="Pfam" id="PF01476">
    <property type="entry name" value="LysM"/>
    <property type="match status" value="2"/>
</dbReference>
<feature type="compositionally biased region" description="Low complexity" evidence="3">
    <location>
        <begin position="102"/>
        <end position="123"/>
    </location>
</feature>
<feature type="region of interest" description="Disordered" evidence="3">
    <location>
        <begin position="1"/>
        <end position="32"/>
    </location>
</feature>
<dbReference type="InterPro" id="IPR052210">
    <property type="entry name" value="LysM1-like"/>
</dbReference>
<dbReference type="GO" id="GO:0008061">
    <property type="term" value="F:chitin binding"/>
    <property type="evidence" value="ECO:0007669"/>
    <property type="project" value="UniProtKB-KW"/>
</dbReference>
<dbReference type="EMBL" id="JAPZBO010000002">
    <property type="protein sequence ID" value="KAJ5325108.1"/>
    <property type="molecule type" value="Genomic_DNA"/>
</dbReference>
<reference evidence="5" key="1">
    <citation type="submission" date="2022-12" db="EMBL/GenBank/DDBJ databases">
        <authorList>
            <person name="Petersen C."/>
        </authorList>
    </citation>
    <scope>NUCLEOTIDE SEQUENCE</scope>
    <source>
        <strain evidence="5">IBT 21472</strain>
    </source>
</reference>
<dbReference type="Proteomes" id="UP001147746">
    <property type="component" value="Unassembled WGS sequence"/>
</dbReference>
<evidence type="ECO:0000259" key="4">
    <source>
        <dbReference type="PROSITE" id="PS51782"/>
    </source>
</evidence>
<name>A0A9W9Q5Q7_9EURO</name>
<proteinExistence type="predicted"/>
<reference evidence="5" key="2">
    <citation type="journal article" date="2023" name="IMA Fungus">
        <title>Comparative genomic study of the Penicillium genus elucidates a diverse pangenome and 15 lateral gene transfer events.</title>
        <authorList>
            <person name="Petersen C."/>
            <person name="Sorensen T."/>
            <person name="Nielsen M.R."/>
            <person name="Sondergaard T.E."/>
            <person name="Sorensen J.L."/>
            <person name="Fitzpatrick D.A."/>
            <person name="Frisvad J.C."/>
            <person name="Nielsen K.L."/>
        </authorList>
    </citation>
    <scope>NUCLEOTIDE SEQUENCE</scope>
    <source>
        <strain evidence="5">IBT 21472</strain>
    </source>
</reference>
<dbReference type="InterPro" id="IPR018392">
    <property type="entry name" value="LysM"/>
</dbReference>
<evidence type="ECO:0000313" key="6">
    <source>
        <dbReference type="Proteomes" id="UP001147746"/>
    </source>
</evidence>
<dbReference type="PANTHER" id="PTHR34997:SF1">
    <property type="entry name" value="PEPTIDOGLYCAN-BINDING LYSIN DOMAIN"/>
    <property type="match status" value="1"/>
</dbReference>
<dbReference type="PROSITE" id="PS51782">
    <property type="entry name" value="LYSM"/>
    <property type="match status" value="3"/>
</dbReference>
<keyword evidence="1" id="KW-0147">Chitin-binding</keyword>
<feature type="region of interest" description="Disordered" evidence="3">
    <location>
        <begin position="102"/>
        <end position="124"/>
    </location>
</feature>
<dbReference type="PANTHER" id="PTHR34997">
    <property type="entry name" value="AM15"/>
    <property type="match status" value="1"/>
</dbReference>
<dbReference type="SMART" id="SM00257">
    <property type="entry name" value="LysM"/>
    <property type="match status" value="3"/>
</dbReference>
<comment type="caution">
    <text evidence="5">The sequence shown here is derived from an EMBL/GenBank/DDBJ whole genome shotgun (WGS) entry which is preliminary data.</text>
</comment>
<accession>A0A9W9Q5Q7</accession>
<keyword evidence="2" id="KW-0843">Virulence</keyword>
<evidence type="ECO:0000256" key="2">
    <source>
        <dbReference type="ARBA" id="ARBA00023026"/>
    </source>
</evidence>
<protein>
    <recommendedName>
        <fullName evidence="4">LysM domain-containing protein</fullName>
    </recommendedName>
</protein>
<organism evidence="5 6">
    <name type="scientific">Penicillium atrosanguineum</name>
    <dbReference type="NCBI Taxonomy" id="1132637"/>
    <lineage>
        <taxon>Eukaryota</taxon>
        <taxon>Fungi</taxon>
        <taxon>Dikarya</taxon>
        <taxon>Ascomycota</taxon>
        <taxon>Pezizomycotina</taxon>
        <taxon>Eurotiomycetes</taxon>
        <taxon>Eurotiomycetidae</taxon>
        <taxon>Eurotiales</taxon>
        <taxon>Aspergillaceae</taxon>
        <taxon>Penicillium</taxon>
    </lineage>
</organism>
<feature type="domain" description="LysM" evidence="4">
    <location>
        <begin position="46"/>
        <end position="92"/>
    </location>
</feature>
<dbReference type="SUPFAM" id="SSF54106">
    <property type="entry name" value="LysM domain"/>
    <property type="match status" value="3"/>
</dbReference>
<dbReference type="AlphaFoldDB" id="A0A9W9Q5Q7"/>
<dbReference type="Gene3D" id="3.10.350.10">
    <property type="entry name" value="LysM domain"/>
    <property type="match status" value="3"/>
</dbReference>
<keyword evidence="6" id="KW-1185">Reference proteome</keyword>